<sequence length="181" mass="19498">MVRAKENRRGVMLQPQPVEGSTMVSTGGNNNTTLKQSRPINDNGRNDVPKPSNRDTVWCTYFLAYLNLDDSNDLDGRLLNLVDKVPIGLEPPSMTLPEVDVDVPVCGIVMGQIGATSIRKPNVISPRATLEMVVPTVQGSITQVEGIARTQGTLMATAAVSLGAFPISFVELNQPNPQSQN</sequence>
<proteinExistence type="predicted"/>
<evidence type="ECO:0000313" key="2">
    <source>
        <dbReference type="EMBL" id="KAI9192842.1"/>
    </source>
</evidence>
<reference evidence="2" key="1">
    <citation type="journal article" date="2022" name="Plant J.">
        <title>Strategies of tolerance reflected in two North American maple genomes.</title>
        <authorList>
            <person name="McEvoy S.L."/>
            <person name="Sezen U.U."/>
            <person name="Trouern-Trend A."/>
            <person name="McMahon S.M."/>
            <person name="Schaberg P.G."/>
            <person name="Yang J."/>
            <person name="Wegrzyn J.L."/>
            <person name="Swenson N.G."/>
        </authorList>
    </citation>
    <scope>NUCLEOTIDE SEQUENCE</scope>
    <source>
        <strain evidence="2">91603</strain>
    </source>
</reference>
<dbReference type="Proteomes" id="UP001064489">
    <property type="component" value="Chromosome 6"/>
</dbReference>
<protein>
    <submittedName>
        <fullName evidence="2">Uncharacterized protein</fullName>
    </submittedName>
</protein>
<evidence type="ECO:0000256" key="1">
    <source>
        <dbReference type="SAM" id="MobiDB-lite"/>
    </source>
</evidence>
<evidence type="ECO:0000313" key="3">
    <source>
        <dbReference type="Proteomes" id="UP001064489"/>
    </source>
</evidence>
<feature type="compositionally biased region" description="Polar residues" evidence="1">
    <location>
        <begin position="22"/>
        <end position="40"/>
    </location>
</feature>
<dbReference type="EMBL" id="JAJSOW010000004">
    <property type="protein sequence ID" value="KAI9192842.1"/>
    <property type="molecule type" value="Genomic_DNA"/>
</dbReference>
<comment type="caution">
    <text evidence="2">The sequence shown here is derived from an EMBL/GenBank/DDBJ whole genome shotgun (WGS) entry which is preliminary data.</text>
</comment>
<name>A0AAD5P0J7_ACENE</name>
<accession>A0AAD5P0J7</accession>
<organism evidence="2 3">
    <name type="scientific">Acer negundo</name>
    <name type="common">Box elder</name>
    <dbReference type="NCBI Taxonomy" id="4023"/>
    <lineage>
        <taxon>Eukaryota</taxon>
        <taxon>Viridiplantae</taxon>
        <taxon>Streptophyta</taxon>
        <taxon>Embryophyta</taxon>
        <taxon>Tracheophyta</taxon>
        <taxon>Spermatophyta</taxon>
        <taxon>Magnoliopsida</taxon>
        <taxon>eudicotyledons</taxon>
        <taxon>Gunneridae</taxon>
        <taxon>Pentapetalae</taxon>
        <taxon>rosids</taxon>
        <taxon>malvids</taxon>
        <taxon>Sapindales</taxon>
        <taxon>Sapindaceae</taxon>
        <taxon>Hippocastanoideae</taxon>
        <taxon>Acereae</taxon>
        <taxon>Acer</taxon>
    </lineage>
</organism>
<keyword evidence="3" id="KW-1185">Reference proteome</keyword>
<dbReference type="AlphaFoldDB" id="A0AAD5P0J7"/>
<feature type="region of interest" description="Disordered" evidence="1">
    <location>
        <begin position="18"/>
        <end position="51"/>
    </location>
</feature>
<gene>
    <name evidence="2" type="ORF">LWI28_028428</name>
</gene>
<reference evidence="2" key="2">
    <citation type="submission" date="2023-02" db="EMBL/GenBank/DDBJ databases">
        <authorList>
            <person name="Swenson N.G."/>
            <person name="Wegrzyn J.L."/>
            <person name="Mcevoy S.L."/>
        </authorList>
    </citation>
    <scope>NUCLEOTIDE SEQUENCE</scope>
    <source>
        <strain evidence="2">91603</strain>
        <tissue evidence="2">Leaf</tissue>
    </source>
</reference>